<comment type="similarity">
    <text evidence="10">Belongs to the peroxiredoxin family. BCP/PrxQ subfamily.</text>
</comment>
<evidence type="ECO:0000256" key="11">
    <source>
        <dbReference type="ARBA" id="ARBA00042639"/>
    </source>
</evidence>
<keyword evidence="4" id="KW-0575">Peroxidase</keyword>
<evidence type="ECO:0000256" key="9">
    <source>
        <dbReference type="ARBA" id="ARBA00032824"/>
    </source>
</evidence>
<dbReference type="PIRSF" id="PIRSF000239">
    <property type="entry name" value="AHPC"/>
    <property type="match status" value="1"/>
</dbReference>
<dbReference type="InterPro" id="IPR050924">
    <property type="entry name" value="Peroxiredoxin_BCP/PrxQ"/>
</dbReference>
<evidence type="ECO:0000256" key="8">
    <source>
        <dbReference type="ARBA" id="ARBA00023284"/>
    </source>
</evidence>
<dbReference type="GO" id="GO:0005737">
    <property type="term" value="C:cytoplasm"/>
    <property type="evidence" value="ECO:0007669"/>
    <property type="project" value="TreeGrafter"/>
</dbReference>
<dbReference type="CDD" id="cd03017">
    <property type="entry name" value="PRX_BCP"/>
    <property type="match status" value="1"/>
</dbReference>
<dbReference type="Gene3D" id="3.40.30.10">
    <property type="entry name" value="Glutaredoxin"/>
    <property type="match status" value="1"/>
</dbReference>
<keyword evidence="6" id="KW-0560">Oxidoreductase</keyword>
<evidence type="ECO:0000313" key="15">
    <source>
        <dbReference type="EMBL" id="SHE77319.1"/>
    </source>
</evidence>
<keyword evidence="7" id="KW-1015">Disulfide bond</keyword>
<sequence length="154" mass="17560">MTKLKAGDKAPDFTGINQDEKEIKLTDFAGKKLILYFYPKDNTPGCTAESCNLNDNYNQWLEKGFEVVGVSPDSVASHQKFREKFGLKFNLIADTEKEILQAYGAWGEKSMYGRKYMGVIRTTFVIDENGVIQEVFEKVKTKDHTNQIFKSLNI</sequence>
<dbReference type="InterPro" id="IPR000866">
    <property type="entry name" value="AhpC/TSA"/>
</dbReference>
<dbReference type="EC" id="1.11.1.24" evidence="3"/>
<dbReference type="PANTHER" id="PTHR42801:SF4">
    <property type="entry name" value="AHPC_TSA FAMILY PROTEIN"/>
    <property type="match status" value="1"/>
</dbReference>
<dbReference type="GO" id="GO:0008379">
    <property type="term" value="F:thioredoxin peroxidase activity"/>
    <property type="evidence" value="ECO:0007669"/>
    <property type="project" value="TreeGrafter"/>
</dbReference>
<dbReference type="InterPro" id="IPR024706">
    <property type="entry name" value="Peroxiredoxin_AhpC-typ"/>
</dbReference>
<evidence type="ECO:0000256" key="7">
    <source>
        <dbReference type="ARBA" id="ARBA00023157"/>
    </source>
</evidence>
<comment type="subunit">
    <text evidence="2">Monomer.</text>
</comment>
<keyword evidence="8" id="KW-0676">Redox-active center</keyword>
<dbReference type="OrthoDB" id="9812811at2"/>
<comment type="catalytic activity">
    <reaction evidence="12">
        <text>a hydroperoxide + [thioredoxin]-dithiol = an alcohol + [thioredoxin]-disulfide + H2O</text>
        <dbReference type="Rhea" id="RHEA:62620"/>
        <dbReference type="Rhea" id="RHEA-COMP:10698"/>
        <dbReference type="Rhea" id="RHEA-COMP:10700"/>
        <dbReference type="ChEBI" id="CHEBI:15377"/>
        <dbReference type="ChEBI" id="CHEBI:29950"/>
        <dbReference type="ChEBI" id="CHEBI:30879"/>
        <dbReference type="ChEBI" id="CHEBI:35924"/>
        <dbReference type="ChEBI" id="CHEBI:50058"/>
        <dbReference type="EC" id="1.11.1.24"/>
    </reaction>
</comment>
<dbReference type="InterPro" id="IPR013766">
    <property type="entry name" value="Thioredoxin_domain"/>
</dbReference>
<evidence type="ECO:0000313" key="16">
    <source>
        <dbReference type="Proteomes" id="UP000184164"/>
    </source>
</evidence>
<dbReference type="GO" id="GO:0045454">
    <property type="term" value="P:cell redox homeostasis"/>
    <property type="evidence" value="ECO:0007669"/>
    <property type="project" value="TreeGrafter"/>
</dbReference>
<evidence type="ECO:0000256" key="1">
    <source>
        <dbReference type="ARBA" id="ARBA00003330"/>
    </source>
</evidence>
<dbReference type="NCBIfam" id="NF006960">
    <property type="entry name" value="PRK09437.1"/>
    <property type="match status" value="1"/>
</dbReference>
<dbReference type="Proteomes" id="UP000184164">
    <property type="component" value="Unassembled WGS sequence"/>
</dbReference>
<evidence type="ECO:0000256" key="12">
    <source>
        <dbReference type="ARBA" id="ARBA00049091"/>
    </source>
</evidence>
<evidence type="ECO:0000256" key="3">
    <source>
        <dbReference type="ARBA" id="ARBA00013017"/>
    </source>
</evidence>
<dbReference type="PROSITE" id="PS51352">
    <property type="entry name" value="THIOREDOXIN_2"/>
    <property type="match status" value="1"/>
</dbReference>
<evidence type="ECO:0000256" key="13">
    <source>
        <dbReference type="PIRSR" id="PIRSR000239-1"/>
    </source>
</evidence>
<dbReference type="EMBL" id="FQUM01000002">
    <property type="protein sequence ID" value="SHE77319.1"/>
    <property type="molecule type" value="Genomic_DNA"/>
</dbReference>
<evidence type="ECO:0000256" key="5">
    <source>
        <dbReference type="ARBA" id="ARBA00022862"/>
    </source>
</evidence>
<dbReference type="SUPFAM" id="SSF52833">
    <property type="entry name" value="Thioredoxin-like"/>
    <property type="match status" value="1"/>
</dbReference>
<dbReference type="PANTHER" id="PTHR42801">
    <property type="entry name" value="THIOREDOXIN-DEPENDENT PEROXIDE REDUCTASE"/>
    <property type="match status" value="1"/>
</dbReference>
<dbReference type="Pfam" id="PF00578">
    <property type="entry name" value="AhpC-TSA"/>
    <property type="match status" value="1"/>
</dbReference>
<dbReference type="STRING" id="1484053.SAMN05444274_102354"/>
<evidence type="ECO:0000256" key="2">
    <source>
        <dbReference type="ARBA" id="ARBA00011245"/>
    </source>
</evidence>
<reference evidence="16" key="1">
    <citation type="submission" date="2016-11" db="EMBL/GenBank/DDBJ databases">
        <authorList>
            <person name="Varghese N."/>
            <person name="Submissions S."/>
        </authorList>
    </citation>
    <scope>NUCLEOTIDE SEQUENCE [LARGE SCALE GENOMIC DNA]</scope>
    <source>
        <strain evidence="16">DSM 26910</strain>
    </source>
</reference>
<dbReference type="FunFam" id="3.40.30.10:FF:000007">
    <property type="entry name" value="Thioredoxin-dependent thiol peroxidase"/>
    <property type="match status" value="1"/>
</dbReference>
<evidence type="ECO:0000256" key="4">
    <source>
        <dbReference type="ARBA" id="ARBA00022559"/>
    </source>
</evidence>
<keyword evidence="5" id="KW-0049">Antioxidant</keyword>
<evidence type="ECO:0000256" key="10">
    <source>
        <dbReference type="ARBA" id="ARBA00038489"/>
    </source>
</evidence>
<dbReference type="GO" id="GO:0034599">
    <property type="term" value="P:cellular response to oxidative stress"/>
    <property type="evidence" value="ECO:0007669"/>
    <property type="project" value="TreeGrafter"/>
</dbReference>
<dbReference type="AlphaFoldDB" id="A0A1M4W7Z2"/>
<comment type="function">
    <text evidence="1">Thiol-specific peroxidase that catalyzes the reduction of hydrogen peroxide and organic hydroperoxides to water and alcohols, respectively. Plays a role in cell protection against oxidative stress by detoxifying peroxides and as sensor of hydrogen peroxide-mediated signaling events.</text>
</comment>
<organism evidence="15 16">
    <name type="scientific">Mariniphaga anaerophila</name>
    <dbReference type="NCBI Taxonomy" id="1484053"/>
    <lineage>
        <taxon>Bacteria</taxon>
        <taxon>Pseudomonadati</taxon>
        <taxon>Bacteroidota</taxon>
        <taxon>Bacteroidia</taxon>
        <taxon>Marinilabiliales</taxon>
        <taxon>Prolixibacteraceae</taxon>
        <taxon>Mariniphaga</taxon>
    </lineage>
</organism>
<keyword evidence="16" id="KW-1185">Reference proteome</keyword>
<dbReference type="RefSeq" id="WP_072999493.1">
    <property type="nucleotide sequence ID" value="NZ_FQUM01000002.1"/>
</dbReference>
<feature type="active site" description="Cysteine sulfenic acid (-SOH) intermediate; for peroxidase activity" evidence="13">
    <location>
        <position position="46"/>
    </location>
</feature>
<protein>
    <recommendedName>
        <fullName evidence="3">thioredoxin-dependent peroxiredoxin</fullName>
        <ecNumber evidence="3">1.11.1.24</ecNumber>
    </recommendedName>
    <alternativeName>
        <fullName evidence="9">Thioredoxin peroxidase</fullName>
    </alternativeName>
    <alternativeName>
        <fullName evidence="11">Thioredoxin-dependent peroxiredoxin Bcp</fullName>
    </alternativeName>
</protein>
<gene>
    <name evidence="15" type="ORF">SAMN05444274_102354</name>
</gene>
<evidence type="ECO:0000259" key="14">
    <source>
        <dbReference type="PROSITE" id="PS51352"/>
    </source>
</evidence>
<evidence type="ECO:0000256" key="6">
    <source>
        <dbReference type="ARBA" id="ARBA00023002"/>
    </source>
</evidence>
<accession>A0A1M4W7Z2</accession>
<feature type="domain" description="Thioredoxin" evidence="14">
    <location>
        <begin position="4"/>
        <end position="154"/>
    </location>
</feature>
<dbReference type="InterPro" id="IPR036249">
    <property type="entry name" value="Thioredoxin-like_sf"/>
</dbReference>
<proteinExistence type="inferred from homology"/>
<name>A0A1M4W7Z2_9BACT</name>